<dbReference type="CDD" id="cd01148">
    <property type="entry name" value="TroA_a"/>
    <property type="match status" value="1"/>
</dbReference>
<dbReference type="SUPFAM" id="SSF53807">
    <property type="entry name" value="Helical backbone' metal receptor"/>
    <property type="match status" value="1"/>
</dbReference>
<dbReference type="PANTHER" id="PTHR30535:SF7">
    <property type="entry name" value="IRON(III) DICITRATE-BINDING PROTEIN"/>
    <property type="match status" value="1"/>
</dbReference>
<dbReference type="AlphaFoldDB" id="A0A1H2XTN6"/>
<evidence type="ECO:0000313" key="3">
    <source>
        <dbReference type="EMBL" id="SDW96253.1"/>
    </source>
</evidence>
<dbReference type="EMBL" id="FNNP01000002">
    <property type="protein sequence ID" value="SDW96253.1"/>
    <property type="molecule type" value="Genomic_DNA"/>
</dbReference>
<sequence length="315" mass="34595">MKHIWSVALLTAMASSAAAQELTVDNCGEPLVFETLPERLVVHDMNMTDMVFALGLQDKVIGLTGITGWYKTSPEFDTLRGDIPELAPKYPTVENLVAVEPDLFFAGWYYGMKPGGDVTPDTLEPFGIKTMVLTESCVHLDKDRPEASMNLLFDDMLRLGKVMQVEDKAEALVNGWKEELAVLEAQTTDLAKPRVFLLDGPADAPFTAGKFAIPDAMIAAAGGENVTHDMDTSWGRTSWEVVAASNPEFLVLLDYQTGNGAEDTFKFLQEHPVMSQTDAVKNERWIGLRYEELTPGPANIEAISKMAQAMHPGLN</sequence>
<evidence type="ECO:0000259" key="2">
    <source>
        <dbReference type="PROSITE" id="PS50983"/>
    </source>
</evidence>
<dbReference type="OrthoDB" id="9797850at2"/>
<evidence type="ECO:0000313" key="4">
    <source>
        <dbReference type="Proteomes" id="UP000183400"/>
    </source>
</evidence>
<dbReference type="Gene3D" id="3.40.50.1980">
    <property type="entry name" value="Nitrogenase molybdenum iron protein domain"/>
    <property type="match status" value="2"/>
</dbReference>
<dbReference type="STRING" id="985054.SAMN05444358_10254"/>
<dbReference type="Proteomes" id="UP000183400">
    <property type="component" value="Unassembled WGS sequence"/>
</dbReference>
<dbReference type="RefSeq" id="WP_074736590.1">
    <property type="nucleotide sequence ID" value="NZ_FNNP01000002.1"/>
</dbReference>
<name>A0A1H2XTN6_9RHOB</name>
<feature type="signal peptide" evidence="1">
    <location>
        <begin position="1"/>
        <end position="19"/>
    </location>
</feature>
<evidence type="ECO:0000256" key="1">
    <source>
        <dbReference type="SAM" id="SignalP"/>
    </source>
</evidence>
<dbReference type="PROSITE" id="PS50983">
    <property type="entry name" value="FE_B12_PBP"/>
    <property type="match status" value="1"/>
</dbReference>
<dbReference type="PANTHER" id="PTHR30535">
    <property type="entry name" value="VITAMIN B12-BINDING PROTEIN"/>
    <property type="match status" value="1"/>
</dbReference>
<accession>A0A1H2XTN6</accession>
<dbReference type="eggNOG" id="COG0614">
    <property type="taxonomic scope" value="Bacteria"/>
</dbReference>
<protein>
    <submittedName>
        <fullName evidence="3">Iron complex transport system substrate-binding protein</fullName>
    </submittedName>
</protein>
<organism evidence="3 4">
    <name type="scientific">Ruegeria halocynthiae</name>
    <dbReference type="NCBI Taxonomy" id="985054"/>
    <lineage>
        <taxon>Bacteria</taxon>
        <taxon>Pseudomonadati</taxon>
        <taxon>Pseudomonadota</taxon>
        <taxon>Alphaproteobacteria</taxon>
        <taxon>Rhodobacterales</taxon>
        <taxon>Roseobacteraceae</taxon>
        <taxon>Ruegeria</taxon>
    </lineage>
</organism>
<dbReference type="Pfam" id="PF01497">
    <property type="entry name" value="Peripla_BP_2"/>
    <property type="match status" value="1"/>
</dbReference>
<reference evidence="4" key="1">
    <citation type="submission" date="2016-10" db="EMBL/GenBank/DDBJ databases">
        <authorList>
            <person name="Varghese N."/>
            <person name="Submissions S."/>
        </authorList>
    </citation>
    <scope>NUCLEOTIDE SEQUENCE [LARGE SCALE GENOMIC DNA]</scope>
    <source>
        <strain evidence="4">DSM 27839</strain>
    </source>
</reference>
<feature type="chain" id="PRO_5010198028" evidence="1">
    <location>
        <begin position="20"/>
        <end position="315"/>
    </location>
</feature>
<feature type="domain" description="Fe/B12 periplasmic-binding" evidence="2">
    <location>
        <begin position="39"/>
        <end position="315"/>
    </location>
</feature>
<dbReference type="InterPro" id="IPR002491">
    <property type="entry name" value="ABC_transptr_periplasmic_BD"/>
</dbReference>
<gene>
    <name evidence="3" type="ORF">SAMN05444358_10254</name>
</gene>
<proteinExistence type="predicted"/>
<keyword evidence="4" id="KW-1185">Reference proteome</keyword>
<keyword evidence="1" id="KW-0732">Signal</keyword>
<dbReference type="InterPro" id="IPR050902">
    <property type="entry name" value="ABC_Transporter_SBP"/>
</dbReference>